<dbReference type="AlphaFoldDB" id="A0A8D9E8D7"/>
<organism evidence="2">
    <name type="scientific">Cacopsylla melanoneura</name>
    <dbReference type="NCBI Taxonomy" id="428564"/>
    <lineage>
        <taxon>Eukaryota</taxon>
        <taxon>Metazoa</taxon>
        <taxon>Ecdysozoa</taxon>
        <taxon>Arthropoda</taxon>
        <taxon>Hexapoda</taxon>
        <taxon>Insecta</taxon>
        <taxon>Pterygota</taxon>
        <taxon>Neoptera</taxon>
        <taxon>Paraneoptera</taxon>
        <taxon>Hemiptera</taxon>
        <taxon>Sternorrhyncha</taxon>
        <taxon>Psylloidea</taxon>
        <taxon>Psyllidae</taxon>
        <taxon>Psyllinae</taxon>
        <taxon>Cacopsylla</taxon>
    </lineage>
</organism>
<sequence>MFKTTEVVPYSLLPLELPTQTLHIIHQVHTVCIMIRIIPTCPIILIKKLTPVVGVNSLQTTSVTMRLISVSPLTQQVPCIPTITIMVTKHLNRLFTILLITLVPSLLFPKVRT</sequence>
<reference evidence="2" key="1">
    <citation type="submission" date="2021-05" db="EMBL/GenBank/DDBJ databases">
        <authorList>
            <person name="Alioto T."/>
            <person name="Alioto T."/>
            <person name="Gomez Garrido J."/>
        </authorList>
    </citation>
    <scope>NUCLEOTIDE SEQUENCE</scope>
</reference>
<keyword evidence="1" id="KW-0812">Transmembrane</keyword>
<accession>A0A8D9E8D7</accession>
<keyword evidence="1" id="KW-1133">Transmembrane helix</keyword>
<keyword evidence="1" id="KW-0472">Membrane</keyword>
<evidence type="ECO:0000313" key="2">
    <source>
        <dbReference type="EMBL" id="CAG6742395.1"/>
    </source>
</evidence>
<dbReference type="EMBL" id="HBUF01435264">
    <property type="protein sequence ID" value="CAG6742395.1"/>
    <property type="molecule type" value="Transcribed_RNA"/>
</dbReference>
<protein>
    <submittedName>
        <fullName evidence="2">Uncharacterized protein</fullName>
    </submittedName>
</protein>
<name>A0A8D9E8D7_9HEMI</name>
<feature type="transmembrane region" description="Helical" evidence="1">
    <location>
        <begin position="91"/>
        <end position="108"/>
    </location>
</feature>
<proteinExistence type="predicted"/>
<evidence type="ECO:0000256" key="1">
    <source>
        <dbReference type="SAM" id="Phobius"/>
    </source>
</evidence>